<protein>
    <submittedName>
        <fullName evidence="2">Uncharacterized protein</fullName>
    </submittedName>
</protein>
<sequence length="474" mass="51626">MAEVATHPTIIPSRRTLREAEIIDVDELHSPEERPTRRRRIEVPIDLTGDSDEELEMTAGPSSRGTAQRPRGWANRQPSLPPPPRRHPPIPPVPRVPQHLRTHQSFPARDQARRVEAGVVRPISVPFAFEADLVRNEGAAGDRHFPIPGPMEAAPRSHHRPNMGLGGALLATVSPARRHALPRAHRERQTMIMDHDDGDAAIPPTGGVREWRNFPGLAARLAALFGFGPADDVDLAVHDLLGYPDSARQVRFANRPPVEDYNTSYTHPDKPAGGFSHDFAQAEPTPILDLSSGGSSSKPVEIVEYNTLLVCAKCQDPLILNAPSNDARTRRVFALRCGHMVDGKCVEKLIEEAESLPGYPLGNACKVNSKGKGKGKAKEMEVVVEAPAPESSIRSRLRSHASATMVIGSAPPPSPTCKKHAAGKGKGKAKAKDVIEDQREWVCPVDKCDSKHCSIKMDGLWVPAKENGPIALFL</sequence>
<feature type="compositionally biased region" description="Basic residues" evidence="1">
    <location>
        <begin position="417"/>
        <end position="429"/>
    </location>
</feature>
<feature type="compositionally biased region" description="Pro residues" evidence="1">
    <location>
        <begin position="79"/>
        <end position="95"/>
    </location>
</feature>
<evidence type="ECO:0000256" key="1">
    <source>
        <dbReference type="SAM" id="MobiDB-lite"/>
    </source>
</evidence>
<evidence type="ECO:0000313" key="2">
    <source>
        <dbReference type="EMBL" id="TFL05420.1"/>
    </source>
</evidence>
<feature type="compositionally biased region" description="Basic and acidic residues" evidence="1">
    <location>
        <begin position="23"/>
        <end position="35"/>
    </location>
</feature>
<accession>A0A5C3QXB4</accession>
<feature type="region of interest" description="Disordered" evidence="1">
    <location>
        <begin position="23"/>
        <end position="97"/>
    </location>
</feature>
<keyword evidence="3" id="KW-1185">Reference proteome</keyword>
<reference evidence="2 3" key="1">
    <citation type="journal article" date="2019" name="Nat. Ecol. Evol.">
        <title>Megaphylogeny resolves global patterns of mushroom evolution.</title>
        <authorList>
            <person name="Varga T."/>
            <person name="Krizsan K."/>
            <person name="Foldi C."/>
            <person name="Dima B."/>
            <person name="Sanchez-Garcia M."/>
            <person name="Sanchez-Ramirez S."/>
            <person name="Szollosi G.J."/>
            <person name="Szarkandi J.G."/>
            <person name="Papp V."/>
            <person name="Albert L."/>
            <person name="Andreopoulos W."/>
            <person name="Angelini C."/>
            <person name="Antonin V."/>
            <person name="Barry K.W."/>
            <person name="Bougher N.L."/>
            <person name="Buchanan P."/>
            <person name="Buyck B."/>
            <person name="Bense V."/>
            <person name="Catcheside P."/>
            <person name="Chovatia M."/>
            <person name="Cooper J."/>
            <person name="Damon W."/>
            <person name="Desjardin D."/>
            <person name="Finy P."/>
            <person name="Geml J."/>
            <person name="Haridas S."/>
            <person name="Hughes K."/>
            <person name="Justo A."/>
            <person name="Karasinski D."/>
            <person name="Kautmanova I."/>
            <person name="Kiss B."/>
            <person name="Kocsube S."/>
            <person name="Kotiranta H."/>
            <person name="LaButti K.M."/>
            <person name="Lechner B.E."/>
            <person name="Liimatainen K."/>
            <person name="Lipzen A."/>
            <person name="Lukacs Z."/>
            <person name="Mihaltcheva S."/>
            <person name="Morgado L.N."/>
            <person name="Niskanen T."/>
            <person name="Noordeloos M.E."/>
            <person name="Ohm R.A."/>
            <person name="Ortiz-Santana B."/>
            <person name="Ovrebo C."/>
            <person name="Racz N."/>
            <person name="Riley R."/>
            <person name="Savchenko A."/>
            <person name="Shiryaev A."/>
            <person name="Soop K."/>
            <person name="Spirin V."/>
            <person name="Szebenyi C."/>
            <person name="Tomsovsky M."/>
            <person name="Tulloss R.E."/>
            <person name="Uehling J."/>
            <person name="Grigoriev I.V."/>
            <person name="Vagvolgyi C."/>
            <person name="Papp T."/>
            <person name="Martin F.M."/>
            <person name="Miettinen O."/>
            <person name="Hibbett D.S."/>
            <person name="Nagy L.G."/>
        </authorList>
    </citation>
    <scope>NUCLEOTIDE SEQUENCE [LARGE SCALE GENOMIC DNA]</scope>
    <source>
        <strain evidence="2 3">CBS 309.79</strain>
    </source>
</reference>
<dbReference type="AlphaFoldDB" id="A0A5C3QXB4"/>
<dbReference type="Proteomes" id="UP000305067">
    <property type="component" value="Unassembled WGS sequence"/>
</dbReference>
<evidence type="ECO:0000313" key="3">
    <source>
        <dbReference type="Proteomes" id="UP000305067"/>
    </source>
</evidence>
<organism evidence="2 3">
    <name type="scientific">Pterulicium gracile</name>
    <dbReference type="NCBI Taxonomy" id="1884261"/>
    <lineage>
        <taxon>Eukaryota</taxon>
        <taxon>Fungi</taxon>
        <taxon>Dikarya</taxon>
        <taxon>Basidiomycota</taxon>
        <taxon>Agaricomycotina</taxon>
        <taxon>Agaricomycetes</taxon>
        <taxon>Agaricomycetidae</taxon>
        <taxon>Agaricales</taxon>
        <taxon>Pleurotineae</taxon>
        <taxon>Pterulaceae</taxon>
        <taxon>Pterulicium</taxon>
    </lineage>
</organism>
<dbReference type="EMBL" id="ML178817">
    <property type="protein sequence ID" value="TFL05420.1"/>
    <property type="molecule type" value="Genomic_DNA"/>
</dbReference>
<dbReference type="STRING" id="1884261.A0A5C3QXB4"/>
<feature type="region of interest" description="Disordered" evidence="1">
    <location>
        <begin position="406"/>
        <end position="429"/>
    </location>
</feature>
<gene>
    <name evidence="2" type="ORF">BDV98DRAFT_561984</name>
</gene>
<name>A0A5C3QXB4_9AGAR</name>
<dbReference type="OrthoDB" id="2507647at2759"/>
<proteinExistence type="predicted"/>